<dbReference type="AlphaFoldDB" id="A0A8S0W886"/>
<evidence type="ECO:0008006" key="3">
    <source>
        <dbReference type="Google" id="ProtNLM"/>
    </source>
</evidence>
<gene>
    <name evidence="1" type="ORF">AAE3_LOCUS3294</name>
</gene>
<name>A0A8S0W886_CYCAE</name>
<evidence type="ECO:0000313" key="2">
    <source>
        <dbReference type="Proteomes" id="UP000467700"/>
    </source>
</evidence>
<comment type="caution">
    <text evidence="1">The sequence shown here is derived from an EMBL/GenBank/DDBJ whole genome shotgun (WGS) entry which is preliminary data.</text>
</comment>
<dbReference type="Proteomes" id="UP000467700">
    <property type="component" value="Unassembled WGS sequence"/>
</dbReference>
<sequence length="443" mass="50554">MGVLSKPLPLEIWMLIVKLLKPNTKANTKTLRALSRCCRALALLSQRVLFNDLHIPRICPILPARRAGALARLKDAFTRSPHLATFVRKVCYTIKYSDSQNTNLHWILNQLSNLAEVEVQYHAAEVTLDMPRLDWNALDVRLRSSIIHVVQSPRLESLTLSWIKNMPLSVFISLSSDLRTVMLQGVEVKDPESTLNYDRASTQVGLSLRQTENRRLPKITDLYYYEHDAASVLASRPFVFDFEQLQFLYISWGNERQCTLGRELMEAASNLEGLACVVDSPQKSAAGLAKAILDYSFDGSLTTLVIVLSHKTASPTLQYADDYDLLLGLIEELELLAGKNTVEYLMVHFDTTKEIQHRLLLCLQRFNDVITRKNFPYLEHFELEFWVHCPERYDGPFAAYRSRLEDSWKEGNLLQCREVSAIPGLQFECKVVIIDGWEAPRGP</sequence>
<reference evidence="1 2" key="1">
    <citation type="submission" date="2020-01" db="EMBL/GenBank/DDBJ databases">
        <authorList>
            <person name="Gupta K D."/>
        </authorList>
    </citation>
    <scope>NUCLEOTIDE SEQUENCE [LARGE SCALE GENOMIC DNA]</scope>
</reference>
<protein>
    <recommendedName>
        <fullName evidence="3">F-box domain-containing protein</fullName>
    </recommendedName>
</protein>
<evidence type="ECO:0000313" key="1">
    <source>
        <dbReference type="EMBL" id="CAA7261096.1"/>
    </source>
</evidence>
<dbReference type="EMBL" id="CACVBS010000031">
    <property type="protein sequence ID" value="CAA7261096.1"/>
    <property type="molecule type" value="Genomic_DNA"/>
</dbReference>
<organism evidence="1 2">
    <name type="scientific">Cyclocybe aegerita</name>
    <name type="common">Black poplar mushroom</name>
    <name type="synonym">Agrocybe aegerita</name>
    <dbReference type="NCBI Taxonomy" id="1973307"/>
    <lineage>
        <taxon>Eukaryota</taxon>
        <taxon>Fungi</taxon>
        <taxon>Dikarya</taxon>
        <taxon>Basidiomycota</taxon>
        <taxon>Agaricomycotina</taxon>
        <taxon>Agaricomycetes</taxon>
        <taxon>Agaricomycetidae</taxon>
        <taxon>Agaricales</taxon>
        <taxon>Agaricineae</taxon>
        <taxon>Bolbitiaceae</taxon>
        <taxon>Cyclocybe</taxon>
    </lineage>
</organism>
<proteinExistence type="predicted"/>
<keyword evidence="2" id="KW-1185">Reference proteome</keyword>
<accession>A0A8S0W886</accession>